<accession>A0A7W9YL91</accession>
<sequence length="203" mass="20869">MRASDADRDRAAQVLAQAMTEGRLGHEEHGERLDAVYRAKTMAELTPITADLPGGTAAAAPTPASAPPRPASQADADLIASATGSENIVAVLSSAERKGRWLVEPRTNVSVLLGSVELDMRTALLSRNRVVVQCSTTLGGVTLIVPHGVAIENHVNGTLGGVGVEKGRPEPAEGAPTVVVTGHVLLGGIEIKSSPEADVGYGC</sequence>
<evidence type="ECO:0008006" key="6">
    <source>
        <dbReference type="Google" id="ProtNLM"/>
    </source>
</evidence>
<gene>
    <name evidence="4" type="ORF">HNR23_004202</name>
</gene>
<feature type="domain" description="Cell wall-active antibiotics response LiaF-like C-terminal" evidence="3">
    <location>
        <begin position="100"/>
        <end position="164"/>
    </location>
</feature>
<proteinExistence type="predicted"/>
<evidence type="ECO:0000313" key="5">
    <source>
        <dbReference type="Proteomes" id="UP000546642"/>
    </source>
</evidence>
<protein>
    <recommendedName>
        <fullName evidence="6">Cell wall-active antibiotics response LiaF-like C-terminal domain-containing protein</fullName>
    </recommendedName>
</protein>
<dbReference type="Proteomes" id="UP000546642">
    <property type="component" value="Unassembled WGS sequence"/>
</dbReference>
<comment type="caution">
    <text evidence="4">The sequence shown here is derived from an EMBL/GenBank/DDBJ whole genome shotgun (WGS) entry which is preliminary data.</text>
</comment>
<dbReference type="Pfam" id="PF08044">
    <property type="entry name" value="DUF1707"/>
    <property type="match status" value="1"/>
</dbReference>
<dbReference type="InterPro" id="IPR024425">
    <property type="entry name" value="LiaF-like_C"/>
</dbReference>
<evidence type="ECO:0000259" key="2">
    <source>
        <dbReference type="Pfam" id="PF08044"/>
    </source>
</evidence>
<dbReference type="EMBL" id="JACHDS010000001">
    <property type="protein sequence ID" value="MBB6174142.1"/>
    <property type="molecule type" value="Genomic_DNA"/>
</dbReference>
<evidence type="ECO:0000256" key="1">
    <source>
        <dbReference type="SAM" id="MobiDB-lite"/>
    </source>
</evidence>
<organism evidence="4 5">
    <name type="scientific">Nocardiopsis mwathae</name>
    <dbReference type="NCBI Taxonomy" id="1472723"/>
    <lineage>
        <taxon>Bacteria</taxon>
        <taxon>Bacillati</taxon>
        <taxon>Actinomycetota</taxon>
        <taxon>Actinomycetes</taxon>
        <taxon>Streptosporangiales</taxon>
        <taxon>Nocardiopsidaceae</taxon>
        <taxon>Nocardiopsis</taxon>
    </lineage>
</organism>
<keyword evidence="5" id="KW-1185">Reference proteome</keyword>
<dbReference type="AlphaFoldDB" id="A0A7W9YL91"/>
<dbReference type="PANTHER" id="PTHR40763">
    <property type="entry name" value="MEMBRANE PROTEIN-RELATED"/>
    <property type="match status" value="1"/>
</dbReference>
<evidence type="ECO:0000259" key="3">
    <source>
        <dbReference type="Pfam" id="PF09922"/>
    </source>
</evidence>
<evidence type="ECO:0000313" key="4">
    <source>
        <dbReference type="EMBL" id="MBB6174142.1"/>
    </source>
</evidence>
<dbReference type="Pfam" id="PF09922">
    <property type="entry name" value="LiaF-like_C"/>
    <property type="match status" value="1"/>
</dbReference>
<dbReference type="PANTHER" id="PTHR40763:SF4">
    <property type="entry name" value="DUF1707 DOMAIN-CONTAINING PROTEIN"/>
    <property type="match status" value="1"/>
</dbReference>
<reference evidence="4 5" key="1">
    <citation type="submission" date="2020-08" db="EMBL/GenBank/DDBJ databases">
        <title>Sequencing the genomes of 1000 actinobacteria strains.</title>
        <authorList>
            <person name="Klenk H.-P."/>
        </authorList>
    </citation>
    <scope>NUCLEOTIDE SEQUENCE [LARGE SCALE GENOMIC DNA]</scope>
    <source>
        <strain evidence="4 5">DSM 46659</strain>
    </source>
</reference>
<dbReference type="RefSeq" id="WP_184078008.1">
    <property type="nucleotide sequence ID" value="NZ_JACHDS010000001.1"/>
</dbReference>
<feature type="compositionally biased region" description="Low complexity" evidence="1">
    <location>
        <begin position="50"/>
        <end position="63"/>
    </location>
</feature>
<feature type="region of interest" description="Disordered" evidence="1">
    <location>
        <begin position="50"/>
        <end position="74"/>
    </location>
</feature>
<feature type="domain" description="DUF1707" evidence="2">
    <location>
        <begin position="1"/>
        <end position="53"/>
    </location>
</feature>
<dbReference type="InterPro" id="IPR012551">
    <property type="entry name" value="DUF1707_SHOCT-like"/>
</dbReference>
<name>A0A7W9YL91_9ACTN</name>